<accession>A0ABT4T8I6</accession>
<dbReference type="CDD" id="cd12117">
    <property type="entry name" value="A_NRPS_Srf_like"/>
    <property type="match status" value="1"/>
</dbReference>
<comment type="caution">
    <text evidence="5">The sequence shown here is derived from an EMBL/GenBank/DDBJ whole genome shotgun (WGS) entry which is preliminary data.</text>
</comment>
<proteinExistence type="predicted"/>
<keyword evidence="6" id="KW-1185">Reference proteome</keyword>
<organism evidence="5 6">
    <name type="scientific">Nonomuraea ferruginea</name>
    <dbReference type="NCBI Taxonomy" id="46174"/>
    <lineage>
        <taxon>Bacteria</taxon>
        <taxon>Bacillati</taxon>
        <taxon>Actinomycetota</taxon>
        <taxon>Actinomycetes</taxon>
        <taxon>Streptosporangiales</taxon>
        <taxon>Streptosporangiaceae</taxon>
        <taxon>Nonomuraea</taxon>
    </lineage>
</organism>
<dbReference type="EMBL" id="JAPNUD010000157">
    <property type="protein sequence ID" value="MDA0645831.1"/>
    <property type="molecule type" value="Genomic_DNA"/>
</dbReference>
<keyword evidence="3" id="KW-0597">Phosphoprotein</keyword>
<dbReference type="InterPro" id="IPR020806">
    <property type="entry name" value="PKS_PP-bd"/>
</dbReference>
<dbReference type="PANTHER" id="PTHR45527">
    <property type="entry name" value="NONRIBOSOMAL PEPTIDE SYNTHETASE"/>
    <property type="match status" value="1"/>
</dbReference>
<dbReference type="Gene3D" id="3.30.559.30">
    <property type="entry name" value="Nonribosomal peptide synthetase, condensation domain"/>
    <property type="match status" value="2"/>
</dbReference>
<dbReference type="InterPro" id="IPR009081">
    <property type="entry name" value="PP-bd_ACP"/>
</dbReference>
<protein>
    <submittedName>
        <fullName evidence="5">Amino acid adenylation domain-containing protein</fullName>
    </submittedName>
</protein>
<comment type="cofactor">
    <cofactor evidence="1">
        <name>pantetheine 4'-phosphate</name>
        <dbReference type="ChEBI" id="CHEBI:47942"/>
    </cofactor>
</comment>
<dbReference type="Gene3D" id="3.40.50.980">
    <property type="match status" value="2"/>
</dbReference>
<dbReference type="Proteomes" id="UP001212498">
    <property type="component" value="Unassembled WGS sequence"/>
</dbReference>
<dbReference type="Pfam" id="PF00550">
    <property type="entry name" value="PP-binding"/>
    <property type="match status" value="2"/>
</dbReference>
<evidence type="ECO:0000256" key="3">
    <source>
        <dbReference type="ARBA" id="ARBA00022553"/>
    </source>
</evidence>
<dbReference type="NCBIfam" id="TIGR01733">
    <property type="entry name" value="AA-adenyl-dom"/>
    <property type="match status" value="1"/>
</dbReference>
<evidence type="ECO:0000256" key="2">
    <source>
        <dbReference type="ARBA" id="ARBA00022450"/>
    </source>
</evidence>
<dbReference type="PRINTS" id="PR00154">
    <property type="entry name" value="AMPBINDING"/>
</dbReference>
<dbReference type="Pfam" id="PF13193">
    <property type="entry name" value="AMP-binding_C"/>
    <property type="match status" value="1"/>
</dbReference>
<feature type="domain" description="Carrier" evidence="4">
    <location>
        <begin position="207"/>
        <end position="282"/>
    </location>
</feature>
<dbReference type="Pfam" id="PF00668">
    <property type="entry name" value="Condensation"/>
    <property type="match status" value="1"/>
</dbReference>
<dbReference type="InterPro" id="IPR023213">
    <property type="entry name" value="CAT-like_dom_sf"/>
</dbReference>
<reference evidence="5 6" key="1">
    <citation type="submission" date="2022-11" db="EMBL/GenBank/DDBJ databases">
        <title>Nonomuraea corallina sp. nov., a new species of the genus Nonomuraea isolated from sea side sediment in Thai sea.</title>
        <authorList>
            <person name="Ngamcharungchit C."/>
            <person name="Matsumoto A."/>
            <person name="Suriyachadkun C."/>
            <person name="Panbangred W."/>
            <person name="Inahashi Y."/>
            <person name="Intra B."/>
        </authorList>
    </citation>
    <scope>NUCLEOTIDE SEQUENCE [LARGE SCALE GENOMIC DNA]</scope>
    <source>
        <strain evidence="5 6">DSM 43553</strain>
    </source>
</reference>
<dbReference type="SUPFAM" id="SSF52777">
    <property type="entry name" value="CoA-dependent acyltransferases"/>
    <property type="match status" value="2"/>
</dbReference>
<dbReference type="Gene3D" id="2.30.38.10">
    <property type="entry name" value="Luciferase, Domain 3"/>
    <property type="match status" value="1"/>
</dbReference>
<dbReference type="SUPFAM" id="SSF56801">
    <property type="entry name" value="Acetyl-CoA synthetase-like"/>
    <property type="match status" value="1"/>
</dbReference>
<dbReference type="InterPro" id="IPR025110">
    <property type="entry name" value="AMP-bd_C"/>
</dbReference>
<name>A0ABT4T8I6_9ACTN</name>
<sequence length="1349" mass="144156">MNRATTLPADVAPTVRPRYVRGHLSAGLSVPAAPGTPLAWLAAAAMALIAGPDSDEVMVGAAGTSGAVGAVGGGLVALSSAVHGGTRLGDLLSSASRDGARLGGDRDDEPRVLVAAGIGRAEAQRVALELRDCDCVFLLNDAADGWLLECDYDADRYTEPAMRWHLDRLETLLLLLAEEPDTPLADVVVAAEPVAAPRDWDETPYVAPRTPTERTLAAIWAEVLEVPRVGVDDDFFAVGGHSILAAMALSRIRAAFGVEVHFDELFTAPTLAACAKVVERAAAGPARPLTGASGPAVASLEQERLWFLEQWRPGTALYNVPLVLELTGPVDPDRLGEALQRVADRHPALRTAFESVDGRPRPLTRDAEVPWRREEADDRAHAWRLVREHVAEPFDLSVPPLIRGGLVSFAADRHLLYLCIHHLAVDGWSLGHLLDDLGAAYRGLPLPPPDEFGYADYAAWQRGRPVADDLRWWRSYLAGLPPVLELPGDRPRPAVQSFLGGTGRRVLPPDLASALADFARSRSATVFDVALSAFALLLRRWTGRSDLPIATPVAARPLPELEPLVGFFVNTLVVRADVSGDPSFAQLVERVRHSATAALGHQELPFALLVEALQPERALSHAPVVQVAFAHYRPSHHDWELADGLAARLRQADTGTAKFDLMFTLHEAPGEMLLEVEYAADLLDAATADRLADQWLELVRGLLAGPGEPVSRIGVLPPGQRRRLTSWARAADEQASWDRVTDAGATIPELVARQVADRGDAVAVSAGRVQLTYAELWARSGALAARLGPRRGELVGLACHRGADLVVAMLAILRTGAAYVPFDSSYPAARLSFMMEDTGVGTLVGHRDLLAALPRTGTETIAIDGDLSPATGPEVPIRPEDAAYVIYTSGSTGRPKGVVVPHRGVVRLVHGADYVPLDTTTVLAQVSNASFDAITFEVWGALANGGRVVVVPPATVLAPSALTELLRAEHVTTLFLTTSLFNAVTTEEPGAFATVDHLCVGGEALDVARVGEVLRGGRGPRTLYDAYGPTEVTTFSVCQPLAEPPTTRGPIGRPISGTTAYVVDLDTGDLAPEGVPGELWLGGPGVAWGYWRRPGATAGAFVADPFSVEPGRRLYRTGDLARWTPAGTLEYLGRIDRQLKIRGFRVEPGEVELALSALPGVRACAVVARNPQDAPVELIAYLQPAGGAGLTSGAVREALARELPDHLVPAHVILVDRIPFGPNGKVETSSLPVPEEGRAETEAVAPAGPVEELLAEIWAEVLGLERLGATDDFFELGGHSLHAVKVTTRAERALRTSMSVRDLFRHKTVRRLAAALREADPDRLDRIAAIVLQVRHARVGAEEEIADAH</sequence>
<dbReference type="InterPro" id="IPR010071">
    <property type="entry name" value="AA_adenyl_dom"/>
</dbReference>
<dbReference type="PROSITE" id="PS00455">
    <property type="entry name" value="AMP_BINDING"/>
    <property type="match status" value="1"/>
</dbReference>
<dbReference type="InterPro" id="IPR000873">
    <property type="entry name" value="AMP-dep_synth/lig_dom"/>
</dbReference>
<dbReference type="Pfam" id="PF00501">
    <property type="entry name" value="AMP-binding"/>
    <property type="match status" value="1"/>
</dbReference>
<dbReference type="InterPro" id="IPR006162">
    <property type="entry name" value="Ppantetheine_attach_site"/>
</dbReference>
<dbReference type="Gene3D" id="3.30.559.10">
    <property type="entry name" value="Chloramphenicol acetyltransferase-like domain"/>
    <property type="match status" value="1"/>
</dbReference>
<dbReference type="Gene3D" id="1.10.1200.10">
    <property type="entry name" value="ACP-like"/>
    <property type="match status" value="2"/>
</dbReference>
<evidence type="ECO:0000313" key="6">
    <source>
        <dbReference type="Proteomes" id="UP001212498"/>
    </source>
</evidence>
<dbReference type="PROSITE" id="PS50075">
    <property type="entry name" value="CARRIER"/>
    <property type="match status" value="2"/>
</dbReference>
<dbReference type="SUPFAM" id="SSF47336">
    <property type="entry name" value="ACP-like"/>
    <property type="match status" value="2"/>
</dbReference>
<dbReference type="RefSeq" id="WP_271279334.1">
    <property type="nucleotide sequence ID" value="NZ_BAABFD010000001.1"/>
</dbReference>
<dbReference type="CDD" id="cd19531">
    <property type="entry name" value="LCL_NRPS-like"/>
    <property type="match status" value="1"/>
</dbReference>
<feature type="domain" description="Carrier" evidence="4">
    <location>
        <begin position="1245"/>
        <end position="1320"/>
    </location>
</feature>
<evidence type="ECO:0000313" key="5">
    <source>
        <dbReference type="EMBL" id="MDA0645831.1"/>
    </source>
</evidence>
<keyword evidence="2" id="KW-0596">Phosphopantetheine</keyword>
<dbReference type="Gene3D" id="3.30.300.30">
    <property type="match status" value="1"/>
</dbReference>
<dbReference type="SMART" id="SM00823">
    <property type="entry name" value="PKS_PP"/>
    <property type="match status" value="2"/>
</dbReference>
<dbReference type="InterPro" id="IPR036736">
    <property type="entry name" value="ACP-like_sf"/>
</dbReference>
<evidence type="ECO:0000259" key="4">
    <source>
        <dbReference type="PROSITE" id="PS50075"/>
    </source>
</evidence>
<dbReference type="PANTHER" id="PTHR45527:SF1">
    <property type="entry name" value="FATTY ACID SYNTHASE"/>
    <property type="match status" value="1"/>
</dbReference>
<dbReference type="InterPro" id="IPR020459">
    <property type="entry name" value="AMP-binding"/>
</dbReference>
<dbReference type="InterPro" id="IPR045851">
    <property type="entry name" value="AMP-bd_C_sf"/>
</dbReference>
<evidence type="ECO:0000256" key="1">
    <source>
        <dbReference type="ARBA" id="ARBA00001957"/>
    </source>
</evidence>
<dbReference type="InterPro" id="IPR001242">
    <property type="entry name" value="Condensation_dom"/>
</dbReference>
<dbReference type="InterPro" id="IPR020845">
    <property type="entry name" value="AMP-binding_CS"/>
</dbReference>
<dbReference type="PROSITE" id="PS00012">
    <property type="entry name" value="PHOSPHOPANTETHEINE"/>
    <property type="match status" value="2"/>
</dbReference>
<gene>
    <name evidence="5" type="ORF">OUY24_34850</name>
</gene>